<proteinExistence type="predicted"/>
<evidence type="ECO:0000313" key="2">
    <source>
        <dbReference type="Proteomes" id="UP001250858"/>
    </source>
</evidence>
<reference evidence="1 2" key="1">
    <citation type="submission" date="2023-09" db="EMBL/GenBank/DDBJ databases">
        <title>Complete genome of Streptomyces roseicoloratus T14.</title>
        <authorList>
            <person name="Bashizi T."/>
            <person name="Kim M.-J."/>
            <person name="Lee G."/>
            <person name="Tagele S.B."/>
            <person name="Shin J.-H."/>
        </authorList>
    </citation>
    <scope>NUCLEOTIDE SEQUENCE [LARGE SCALE GENOMIC DNA]</scope>
    <source>
        <strain evidence="1 2">T14</strain>
    </source>
</reference>
<gene>
    <name evidence="1" type="ORF">RGF97_13935</name>
</gene>
<dbReference type="RefSeq" id="WP_309548627.1">
    <property type="nucleotide sequence ID" value="NZ_CP133762.1"/>
</dbReference>
<evidence type="ECO:0008006" key="3">
    <source>
        <dbReference type="Google" id="ProtNLM"/>
    </source>
</evidence>
<sequence>MPTKISAAAAVAPAMRADQRWAIPAMFPPDVCVQLMVRVMRVMRVVQVVPVVPFVQLSLNAP</sequence>
<dbReference type="Proteomes" id="UP001250858">
    <property type="component" value="Chromosome"/>
</dbReference>
<accession>A0ABY9RVL2</accession>
<dbReference type="EMBL" id="CP133762">
    <property type="protein sequence ID" value="WMX45733.1"/>
    <property type="molecule type" value="Genomic_DNA"/>
</dbReference>
<name>A0ABY9RVL2_9ACTN</name>
<organism evidence="1 2">
    <name type="scientific">Streptomyces roseicoloratus</name>
    <dbReference type="NCBI Taxonomy" id="2508722"/>
    <lineage>
        <taxon>Bacteria</taxon>
        <taxon>Bacillati</taxon>
        <taxon>Actinomycetota</taxon>
        <taxon>Actinomycetes</taxon>
        <taxon>Kitasatosporales</taxon>
        <taxon>Streptomycetaceae</taxon>
        <taxon>Streptomyces</taxon>
    </lineage>
</organism>
<keyword evidence="2" id="KW-1185">Reference proteome</keyword>
<protein>
    <recommendedName>
        <fullName evidence="3">Transposase</fullName>
    </recommendedName>
</protein>
<evidence type="ECO:0000313" key="1">
    <source>
        <dbReference type="EMBL" id="WMX45733.1"/>
    </source>
</evidence>